<dbReference type="EMBL" id="BPVZ01000017">
    <property type="protein sequence ID" value="GKV01753.1"/>
    <property type="molecule type" value="Genomic_DNA"/>
</dbReference>
<dbReference type="InterPro" id="IPR018848">
    <property type="entry name" value="WIYLD_domain"/>
</dbReference>
<evidence type="ECO:0000256" key="2">
    <source>
        <dbReference type="ARBA" id="ARBA00004286"/>
    </source>
</evidence>
<comment type="caution">
    <text evidence="11">The sequence shown here is derived from an EMBL/GenBank/DDBJ whole genome shotgun (WGS) entry which is preliminary data.</text>
</comment>
<feature type="domain" description="SET" evidence="9">
    <location>
        <begin position="632"/>
        <end position="761"/>
    </location>
</feature>
<feature type="region of interest" description="Disordered" evidence="8">
    <location>
        <begin position="263"/>
        <end position="290"/>
    </location>
</feature>
<dbReference type="Proteomes" id="UP001054252">
    <property type="component" value="Unassembled WGS sequence"/>
</dbReference>
<comment type="subcellular location">
    <subcellularLocation>
        <location evidence="2">Chromosome</location>
    </subcellularLocation>
    <subcellularLocation>
        <location evidence="1">Nucleus</location>
    </subcellularLocation>
</comment>
<keyword evidence="4" id="KW-0808">Transferase</keyword>
<dbReference type="PANTHER" id="PTHR46450:SF1">
    <property type="entry name" value="INACTIVE HISTONE-LYSINE N-METHYLTRANSFERASE SUVR1-RELATED"/>
    <property type="match status" value="1"/>
</dbReference>
<keyword evidence="12" id="KW-1185">Reference proteome</keyword>
<dbReference type="PROSITE" id="PS50867">
    <property type="entry name" value="PRE_SET"/>
    <property type="match status" value="1"/>
</dbReference>
<accession>A0AAV5IU05</accession>
<dbReference type="FunFam" id="2.170.270.10:FF:000046">
    <property type="entry name" value="SET-domain containing protein lysine methyltransferase family protein"/>
    <property type="match status" value="1"/>
</dbReference>
<reference evidence="11 12" key="1">
    <citation type="journal article" date="2021" name="Commun. Biol.">
        <title>The genome of Shorea leprosula (Dipterocarpaceae) highlights the ecological relevance of drought in aseasonal tropical rainforests.</title>
        <authorList>
            <person name="Ng K.K.S."/>
            <person name="Kobayashi M.J."/>
            <person name="Fawcett J.A."/>
            <person name="Hatakeyama M."/>
            <person name="Paape T."/>
            <person name="Ng C.H."/>
            <person name="Ang C.C."/>
            <person name="Tnah L.H."/>
            <person name="Lee C.T."/>
            <person name="Nishiyama T."/>
            <person name="Sese J."/>
            <person name="O'Brien M.J."/>
            <person name="Copetti D."/>
            <person name="Mohd Noor M.I."/>
            <person name="Ong R.C."/>
            <person name="Putra M."/>
            <person name="Sireger I.Z."/>
            <person name="Indrioko S."/>
            <person name="Kosugi Y."/>
            <person name="Izuno A."/>
            <person name="Isagi Y."/>
            <person name="Lee S.L."/>
            <person name="Shimizu K.K."/>
        </authorList>
    </citation>
    <scope>NUCLEOTIDE SEQUENCE [LARGE SCALE GENOMIC DNA]</scope>
    <source>
        <strain evidence="11">214</strain>
    </source>
</reference>
<dbReference type="PROSITE" id="PS51580">
    <property type="entry name" value="SAM_MT43_3"/>
    <property type="match status" value="1"/>
</dbReference>
<dbReference type="PANTHER" id="PTHR46450">
    <property type="entry name" value="INACTIVE HISTONE-LYSINE N-METHYLTRANSFERASE SUVR1-RELATED"/>
    <property type="match status" value="1"/>
</dbReference>
<dbReference type="InterPro" id="IPR043017">
    <property type="entry name" value="WIYLD_dom_sf"/>
</dbReference>
<feature type="compositionally biased region" description="Basic and acidic residues" evidence="8">
    <location>
        <begin position="187"/>
        <end position="203"/>
    </location>
</feature>
<gene>
    <name evidence="11" type="ORF">SLEP1_g14284</name>
</gene>
<evidence type="ECO:0000256" key="5">
    <source>
        <dbReference type="ARBA" id="ARBA00022723"/>
    </source>
</evidence>
<evidence type="ECO:0008006" key="13">
    <source>
        <dbReference type="Google" id="ProtNLM"/>
    </source>
</evidence>
<evidence type="ECO:0000256" key="8">
    <source>
        <dbReference type="SAM" id="MobiDB-lite"/>
    </source>
</evidence>
<dbReference type="Pfam" id="PF10440">
    <property type="entry name" value="WIYLD"/>
    <property type="match status" value="1"/>
</dbReference>
<dbReference type="SMART" id="SM00317">
    <property type="entry name" value="SET"/>
    <property type="match status" value="1"/>
</dbReference>
<feature type="compositionally biased region" description="Basic and acidic residues" evidence="8">
    <location>
        <begin position="109"/>
        <end position="121"/>
    </location>
</feature>
<feature type="region of interest" description="Disordered" evidence="8">
    <location>
        <begin position="91"/>
        <end position="203"/>
    </location>
</feature>
<evidence type="ECO:0000259" key="10">
    <source>
        <dbReference type="PROSITE" id="PS50867"/>
    </source>
</evidence>
<keyword evidence="3" id="KW-0158">Chromosome</keyword>
<proteinExistence type="predicted"/>
<evidence type="ECO:0000256" key="3">
    <source>
        <dbReference type="ARBA" id="ARBA00022454"/>
    </source>
</evidence>
<evidence type="ECO:0000313" key="11">
    <source>
        <dbReference type="EMBL" id="GKV01753.1"/>
    </source>
</evidence>
<dbReference type="InterPro" id="IPR001214">
    <property type="entry name" value="SET_dom"/>
</dbReference>
<feature type="domain" description="Pre-SET" evidence="10">
    <location>
        <begin position="523"/>
        <end position="629"/>
    </location>
</feature>
<evidence type="ECO:0000256" key="4">
    <source>
        <dbReference type="ARBA" id="ARBA00022679"/>
    </source>
</evidence>
<dbReference type="GO" id="GO:0008270">
    <property type="term" value="F:zinc ion binding"/>
    <property type="evidence" value="ECO:0007669"/>
    <property type="project" value="InterPro"/>
</dbReference>
<dbReference type="Pfam" id="PF00856">
    <property type="entry name" value="SET"/>
    <property type="match status" value="1"/>
</dbReference>
<evidence type="ECO:0000256" key="1">
    <source>
        <dbReference type="ARBA" id="ARBA00004123"/>
    </source>
</evidence>
<dbReference type="Gene3D" id="2.170.270.10">
    <property type="entry name" value="SET domain"/>
    <property type="match status" value="1"/>
</dbReference>
<dbReference type="InterPro" id="IPR046341">
    <property type="entry name" value="SET_dom_sf"/>
</dbReference>
<evidence type="ECO:0000256" key="7">
    <source>
        <dbReference type="ARBA" id="ARBA00023242"/>
    </source>
</evidence>
<dbReference type="SMART" id="SM00468">
    <property type="entry name" value="PreSET"/>
    <property type="match status" value="1"/>
</dbReference>
<feature type="compositionally biased region" description="Polar residues" evidence="8">
    <location>
        <begin position="142"/>
        <end position="151"/>
    </location>
</feature>
<evidence type="ECO:0000256" key="6">
    <source>
        <dbReference type="ARBA" id="ARBA00022833"/>
    </source>
</evidence>
<dbReference type="PROSITE" id="PS50280">
    <property type="entry name" value="SET"/>
    <property type="match status" value="1"/>
</dbReference>
<evidence type="ECO:0000259" key="9">
    <source>
        <dbReference type="PROSITE" id="PS50280"/>
    </source>
</evidence>
<dbReference type="SUPFAM" id="SSF82199">
    <property type="entry name" value="SET domain"/>
    <property type="match status" value="1"/>
</dbReference>
<protein>
    <recommendedName>
        <fullName evidence="13">Inactive histone-lysine N-methyltransferase SUVR2</fullName>
    </recommendedName>
</protein>
<name>A0AAV5IU05_9ROSI</name>
<sequence>MAPNAKVAQAYRAMRELGIIEKTVKPVLKKLLKLYEKNWELIEAENYRALVDAIFEEEDAKVSDKKKCNNAVEEEFDEDDSGQLQRPLKRIRLRGQEGQGSSYPSDCGTRSDGDLVKKPKEEPEEVLPSPPLLQQASPGNHAATTNINKQPVSPRPLLLERSEPVQPSPTRRSESNLLSSQRHLGYKGKEPMSSHVTSHEKERVPVRASNAFCIRDPASEPGILHKKIVPDALIVPKEEPLTDEIPQYEVPIAVIHPDSLGQEDSAVGNIVSNGKSDRQESPASPQVDENTCDVLPPLSSERKTISELATFADEFSPCLEIASSPMGEVKISLSCNSALGGPNFHVPTLDELRESMEKKCLRSYKIIDPNFSVMKLMQDMCECFLELATNSSNESQERLLNAMPALDLMKKSTEMNGLGMGCNKDSSMPSRTSSGSVNVYCSENGDVNNGDGKGLVVIPQNQLSADELRWIYNVNDISKGEERVGISWVNEINKDYPLNFHYISQNLVFQNARVNISLSRVGEGSYCPTCFDNCLSSPTSCSCASQADGVFAYTLEGTIKKEFLEQCIAITRDPQQQYLLSCRDCPLERSKKDSILEPCKGHLKRKIIKECWSKCGCHKQCGNRVVQRGINYKLQVFLTSDGKGWGLRTLDKLPKGAFVCEFVGEVLTVSEFYSRKTVKHTCPVLLDAYWGLKGALEDEEALCLDATFYGNAARFINHRCLDANLIEIPVEVETPEHHYYHLAFFTTREIDAMEELTWDYGIDFDDDDHPVKAFRCKCGSKFCRNMKRSTRSKSTMISG</sequence>
<keyword evidence="5" id="KW-0479">Metal-binding</keyword>
<keyword evidence="7" id="KW-0539">Nucleus</keyword>
<dbReference type="GO" id="GO:0005634">
    <property type="term" value="C:nucleus"/>
    <property type="evidence" value="ECO:0007669"/>
    <property type="project" value="UniProtKB-SubCell"/>
</dbReference>
<dbReference type="GO" id="GO:0005694">
    <property type="term" value="C:chromosome"/>
    <property type="evidence" value="ECO:0007669"/>
    <property type="project" value="UniProtKB-SubCell"/>
</dbReference>
<dbReference type="GO" id="GO:0042054">
    <property type="term" value="F:histone methyltransferase activity"/>
    <property type="evidence" value="ECO:0007669"/>
    <property type="project" value="InterPro"/>
</dbReference>
<dbReference type="InterPro" id="IPR007728">
    <property type="entry name" value="Pre-SET_dom"/>
</dbReference>
<organism evidence="11 12">
    <name type="scientific">Rubroshorea leprosula</name>
    <dbReference type="NCBI Taxonomy" id="152421"/>
    <lineage>
        <taxon>Eukaryota</taxon>
        <taxon>Viridiplantae</taxon>
        <taxon>Streptophyta</taxon>
        <taxon>Embryophyta</taxon>
        <taxon>Tracheophyta</taxon>
        <taxon>Spermatophyta</taxon>
        <taxon>Magnoliopsida</taxon>
        <taxon>eudicotyledons</taxon>
        <taxon>Gunneridae</taxon>
        <taxon>Pentapetalae</taxon>
        <taxon>rosids</taxon>
        <taxon>malvids</taxon>
        <taxon>Malvales</taxon>
        <taxon>Dipterocarpaceae</taxon>
        <taxon>Rubroshorea</taxon>
    </lineage>
</organism>
<dbReference type="CDD" id="cd10538">
    <property type="entry name" value="SET_SETDB-like"/>
    <property type="match status" value="1"/>
</dbReference>
<dbReference type="Pfam" id="PF05033">
    <property type="entry name" value="Pre-SET"/>
    <property type="match status" value="1"/>
</dbReference>
<dbReference type="InterPro" id="IPR025776">
    <property type="entry name" value="SUVR4/1/2"/>
</dbReference>
<dbReference type="AlphaFoldDB" id="A0AAV5IU05"/>
<dbReference type="Gene3D" id="1.10.8.850">
    <property type="entry name" value="Histone-lysine N methyltransferase , C-terminal domain-like"/>
    <property type="match status" value="1"/>
</dbReference>
<keyword evidence="6" id="KW-0862">Zinc</keyword>
<evidence type="ECO:0000313" key="12">
    <source>
        <dbReference type="Proteomes" id="UP001054252"/>
    </source>
</evidence>